<feature type="compositionally biased region" description="Basic and acidic residues" evidence="5">
    <location>
        <begin position="540"/>
        <end position="558"/>
    </location>
</feature>
<dbReference type="InterPro" id="IPR008936">
    <property type="entry name" value="Rho_GTPase_activation_prot"/>
</dbReference>
<organism evidence="7 8">
    <name type="scientific">Parasitella parasitica</name>
    <dbReference type="NCBI Taxonomy" id="35722"/>
    <lineage>
        <taxon>Eukaryota</taxon>
        <taxon>Fungi</taxon>
        <taxon>Fungi incertae sedis</taxon>
        <taxon>Mucoromycota</taxon>
        <taxon>Mucoromycotina</taxon>
        <taxon>Mucoromycetes</taxon>
        <taxon>Mucorales</taxon>
        <taxon>Mucorineae</taxon>
        <taxon>Mucoraceae</taxon>
        <taxon>Parasitella</taxon>
    </lineage>
</organism>
<evidence type="ECO:0000256" key="2">
    <source>
        <dbReference type="ARBA" id="ARBA00004580"/>
    </source>
</evidence>
<evidence type="ECO:0000256" key="1">
    <source>
        <dbReference type="ARBA" id="ARBA00004146"/>
    </source>
</evidence>
<dbReference type="Gene3D" id="2.60.40.10">
    <property type="entry name" value="Immunoglobulins"/>
    <property type="match status" value="1"/>
</dbReference>
<dbReference type="SUPFAM" id="SSF56219">
    <property type="entry name" value="DNase I-like"/>
    <property type="match status" value="1"/>
</dbReference>
<dbReference type="GO" id="GO:0004439">
    <property type="term" value="F:phosphatidylinositol-4,5-bisphosphate 5-phosphatase activity"/>
    <property type="evidence" value="ECO:0007669"/>
    <property type="project" value="TreeGrafter"/>
</dbReference>
<dbReference type="SMART" id="SM00128">
    <property type="entry name" value="IPPc"/>
    <property type="match status" value="1"/>
</dbReference>
<dbReference type="STRING" id="35722.A0A0B7N4V1"/>
<feature type="region of interest" description="Disordered" evidence="5">
    <location>
        <begin position="696"/>
        <end position="715"/>
    </location>
</feature>
<proteinExistence type="predicted"/>
<evidence type="ECO:0000259" key="6">
    <source>
        <dbReference type="PROSITE" id="PS50238"/>
    </source>
</evidence>
<dbReference type="InterPro" id="IPR000198">
    <property type="entry name" value="RhoGAP_dom"/>
</dbReference>
<dbReference type="SMART" id="SM00324">
    <property type="entry name" value="RhoGAP"/>
    <property type="match status" value="1"/>
</dbReference>
<sequence>MPPLVLTIIHICSDLQIDIAQSNLPDSSKSGVWDIQFNALLKSAIVNAKSIDLLVTFSAKQDSASVTFPEKSIMSDMLSQIKQLKSSAKTDSTEDMSHEWTKVYSKYNDRKANKMPPSRANSLPTTDDLGASSLRYVLPLQRAETIAKINLKRTRTVNAPKECKITFEAAKDHWINAQLMNKEDEFVNWHKANVFVGTWNVHGSLPTSSLKTWLQETLVTDDGAPFDPDFYVIGLQEMETNTEAYIRYDPAKENAWVKAIIQALKANGKDYYKVESKQLVTMLIIVIAKSDHRPFISQVSSTYAGVGLMNMMGNKGGISVRLRFHDSYLCFVTSHLAAFTEKTEKRNQDFAEISKRLVFPQKPDRLTEYVFYSWNDGGDEGVSFLEAKNAARDWKTEASIFHNDFLVWCGDLNYRVNLNEAVIKNWLRQDRLDVLLDYDQLSIERSAGRTFQMFDEGQITFAPTYKYDPGTDQYDTSEKRRAPSWTDRILWKKSREGATKQNLELKSYKNCMEMMMSDHKPVRALLTLNIRQINSQRQKQTKEKLVQQLKESQDDQPRGEISSSYVDFGKVQFMEYKEQNIILTNSGTVLTVFKFLPKDTIGTILPPWLQVNPLSGVVAPGEKVMIRFEVTVDPTISTPLNRGQEIMEDILILRLENSKDFFISVSGDYIPTRFGVPLEQLSEMAVPISEAAAKNLQRARPANPNASQQPPSPALNQIDLPKELWKVMNFLWNANMFRIESLFLEHGDLIVSTYIRKCLDNEEQFDTNVLLGGEPTADDNIDSTDAKEADESDDLFDVKSTLSELSLENDKLAKEAISANSMIDVLVAFLECLPEPVITTDLYERALEASESIEALHSLKESLPPFHKNVLLYIGMFLRQAIDKAPTSVKKQREARIIEMFTVLLRPPIDFKERNPVVAKEKREKFISQLLKSLQT</sequence>
<evidence type="ECO:0000256" key="5">
    <source>
        <dbReference type="SAM" id="MobiDB-lite"/>
    </source>
</evidence>
<dbReference type="GO" id="GO:0046856">
    <property type="term" value="P:phosphatidylinositol dephosphorylation"/>
    <property type="evidence" value="ECO:0007669"/>
    <property type="project" value="InterPro"/>
</dbReference>
<dbReference type="Proteomes" id="UP000054107">
    <property type="component" value="Unassembled WGS sequence"/>
</dbReference>
<dbReference type="InterPro" id="IPR013783">
    <property type="entry name" value="Ig-like_fold"/>
</dbReference>
<gene>
    <name evidence="7" type="primary">PARPA_07409.1 scaffold 27610</name>
</gene>
<accession>A0A0B7N4V1</accession>
<evidence type="ECO:0000256" key="3">
    <source>
        <dbReference type="ARBA" id="ARBA00022753"/>
    </source>
</evidence>
<dbReference type="OrthoDB" id="7862313at2759"/>
<dbReference type="InterPro" id="IPR036691">
    <property type="entry name" value="Endo/exonu/phosph_ase_sf"/>
</dbReference>
<dbReference type="Pfam" id="PF21310">
    <property type="entry name" value="OCRL-like_ASH"/>
    <property type="match status" value="1"/>
</dbReference>
<name>A0A0B7N4V1_9FUNG</name>
<dbReference type="InterPro" id="IPR048869">
    <property type="entry name" value="OCRL-1_2_ASH"/>
</dbReference>
<dbReference type="PANTHER" id="PTHR11200">
    <property type="entry name" value="INOSITOL 5-PHOSPHATASE"/>
    <property type="match status" value="1"/>
</dbReference>
<feature type="region of interest" description="Disordered" evidence="5">
    <location>
        <begin position="537"/>
        <end position="561"/>
    </location>
</feature>
<dbReference type="SUPFAM" id="SSF48350">
    <property type="entry name" value="GTPase activation domain, GAP"/>
    <property type="match status" value="1"/>
</dbReference>
<dbReference type="Gene3D" id="3.60.10.10">
    <property type="entry name" value="Endonuclease/exonuclease/phosphatase"/>
    <property type="match status" value="1"/>
</dbReference>
<keyword evidence="3" id="KW-0967">Endosome</keyword>
<feature type="domain" description="Rho-GAP" evidence="6">
    <location>
        <begin position="737"/>
        <end position="936"/>
    </location>
</feature>
<dbReference type="InterPro" id="IPR000300">
    <property type="entry name" value="IPPc"/>
</dbReference>
<dbReference type="InterPro" id="IPR046985">
    <property type="entry name" value="IP5"/>
</dbReference>
<dbReference type="GO" id="GO:0031901">
    <property type="term" value="C:early endosome membrane"/>
    <property type="evidence" value="ECO:0007669"/>
    <property type="project" value="UniProtKB-SubCell"/>
</dbReference>
<dbReference type="PROSITE" id="PS50238">
    <property type="entry name" value="RHOGAP"/>
    <property type="match status" value="1"/>
</dbReference>
<reference evidence="7 8" key="1">
    <citation type="submission" date="2014-09" db="EMBL/GenBank/DDBJ databases">
        <authorList>
            <person name="Ellenberger Sabrina"/>
        </authorList>
    </citation>
    <scope>NUCLEOTIDE SEQUENCE [LARGE SCALE GENOMIC DNA]</scope>
    <source>
        <strain evidence="7 8">CBS 412.66</strain>
    </source>
</reference>
<dbReference type="PANTHER" id="PTHR11200:SF300">
    <property type="entry name" value="TYPE II INOSITOL 1,4,5-TRISPHOSPHATE 5-PHOSPHATASE"/>
    <property type="match status" value="1"/>
</dbReference>
<dbReference type="GO" id="GO:0007165">
    <property type="term" value="P:signal transduction"/>
    <property type="evidence" value="ECO:0007669"/>
    <property type="project" value="InterPro"/>
</dbReference>
<evidence type="ECO:0000313" key="7">
    <source>
        <dbReference type="EMBL" id="CEP13348.1"/>
    </source>
</evidence>
<dbReference type="Pfam" id="PF22669">
    <property type="entry name" value="Exo_endo_phos2"/>
    <property type="match status" value="1"/>
</dbReference>
<dbReference type="AlphaFoldDB" id="A0A0B7N4V1"/>
<dbReference type="Gene3D" id="1.10.555.10">
    <property type="entry name" value="Rho GTPase activation protein"/>
    <property type="match status" value="1"/>
</dbReference>
<evidence type="ECO:0000313" key="8">
    <source>
        <dbReference type="Proteomes" id="UP000054107"/>
    </source>
</evidence>
<dbReference type="Pfam" id="PF00620">
    <property type="entry name" value="RhoGAP"/>
    <property type="match status" value="1"/>
</dbReference>
<evidence type="ECO:0000256" key="4">
    <source>
        <dbReference type="ARBA" id="ARBA00023329"/>
    </source>
</evidence>
<keyword evidence="4" id="KW-0968">Cytoplasmic vesicle</keyword>
<keyword evidence="8" id="KW-1185">Reference proteome</keyword>
<comment type="subcellular location">
    <subcellularLocation>
        <location evidence="2">Cytoplasmic vesicle</location>
        <location evidence="2">Phagosome membrane</location>
    </subcellularLocation>
    <subcellularLocation>
        <location evidence="1">Early endosome membrane</location>
    </subcellularLocation>
</comment>
<protein>
    <recommendedName>
        <fullName evidence="6">Rho-GAP domain-containing protein</fullName>
    </recommendedName>
</protein>
<dbReference type="EMBL" id="LN729571">
    <property type="protein sequence ID" value="CEP13348.1"/>
    <property type="molecule type" value="Genomic_DNA"/>
</dbReference>